<name>A0ABU7LFF1_9NOCA</name>
<proteinExistence type="predicted"/>
<dbReference type="Proteomes" id="UP001336020">
    <property type="component" value="Unassembled WGS sequence"/>
</dbReference>
<evidence type="ECO:0000313" key="2">
    <source>
        <dbReference type="EMBL" id="MEE2060281.1"/>
    </source>
</evidence>
<dbReference type="EMBL" id="JAUTXY010000012">
    <property type="protein sequence ID" value="MEE2060281.1"/>
    <property type="molecule type" value="Genomic_DNA"/>
</dbReference>
<evidence type="ECO:0000256" key="1">
    <source>
        <dbReference type="SAM" id="SignalP"/>
    </source>
</evidence>
<comment type="caution">
    <text evidence="2">The sequence shown here is derived from an EMBL/GenBank/DDBJ whole genome shotgun (WGS) entry which is preliminary data.</text>
</comment>
<accession>A0ABU7LFF1</accession>
<dbReference type="RefSeq" id="WP_330135474.1">
    <property type="nucleotide sequence ID" value="NZ_JAUTXY010000012.1"/>
</dbReference>
<sequence length="148" mass="15425">MRLRTRVIAAVFATATLAAPVTASADGLPDDGPTITMTVTNNSDAPMIYAGDSNDYGQWVDKPATVIAAHATETISAVATDRRGLGIQVAYTMPGDGQVALMSNNYGTGPANADGTRIDGANRHGYSIAPHVETGFPFMKVTYTVAHP</sequence>
<organism evidence="2 3">
    <name type="scientific">Rhodococcus artemisiae</name>
    <dbReference type="NCBI Taxonomy" id="714159"/>
    <lineage>
        <taxon>Bacteria</taxon>
        <taxon>Bacillati</taxon>
        <taxon>Actinomycetota</taxon>
        <taxon>Actinomycetes</taxon>
        <taxon>Mycobacteriales</taxon>
        <taxon>Nocardiaceae</taxon>
        <taxon>Rhodococcus</taxon>
    </lineage>
</organism>
<dbReference type="Gene3D" id="2.60.270.50">
    <property type="match status" value="1"/>
</dbReference>
<feature type="chain" id="PRO_5045254860" evidence="1">
    <location>
        <begin position="26"/>
        <end position="148"/>
    </location>
</feature>
<reference evidence="2 3" key="1">
    <citation type="submission" date="2023-07" db="EMBL/GenBank/DDBJ databases">
        <authorList>
            <person name="Girao M."/>
            <person name="Carvalho M.F."/>
        </authorList>
    </citation>
    <scope>NUCLEOTIDE SEQUENCE [LARGE SCALE GENOMIC DNA]</scope>
    <source>
        <strain evidence="2 3">YIM65754</strain>
    </source>
</reference>
<keyword evidence="3" id="KW-1185">Reference proteome</keyword>
<keyword evidence="1" id="KW-0732">Signal</keyword>
<protein>
    <submittedName>
        <fullName evidence="2">Uncharacterized protein</fullName>
    </submittedName>
</protein>
<gene>
    <name evidence="2" type="ORF">Q7514_22425</name>
</gene>
<evidence type="ECO:0000313" key="3">
    <source>
        <dbReference type="Proteomes" id="UP001336020"/>
    </source>
</evidence>
<feature type="signal peptide" evidence="1">
    <location>
        <begin position="1"/>
        <end position="25"/>
    </location>
</feature>